<sequence>MPLNDTILQAGENGIDKKAARLAAYEEEYGAEEAANRKELRDMTLFCACVCVFCGIVISIPFHPVIVFCFGLAAWVYPRRPMLEKCRTAEERRKFYGLDAEISQKGCTSG</sequence>
<keyword evidence="1" id="KW-0812">Transmembrane</keyword>
<keyword evidence="1" id="KW-1133">Transmembrane helix</keyword>
<accession>A0AAC9SSU9</accession>
<dbReference type="RefSeq" id="WP_088365068.1">
    <property type="nucleotide sequence ID" value="NZ_CP021922.1"/>
</dbReference>
<dbReference type="EMBL" id="CP021922">
    <property type="protein sequence ID" value="ASC06897.1"/>
    <property type="molecule type" value="Genomic_DNA"/>
</dbReference>
<proteinExistence type="predicted"/>
<organism evidence="2 3">
    <name type="scientific">Acetobacter pasteurianus subsp. pasteurianus</name>
    <dbReference type="NCBI Taxonomy" id="481145"/>
    <lineage>
        <taxon>Bacteria</taxon>
        <taxon>Pseudomonadati</taxon>
        <taxon>Pseudomonadota</taxon>
        <taxon>Alphaproteobacteria</taxon>
        <taxon>Acetobacterales</taxon>
        <taxon>Acetobacteraceae</taxon>
        <taxon>Acetobacter</taxon>
    </lineage>
</organism>
<dbReference type="AlphaFoldDB" id="A0AAC9SSU9"/>
<reference evidence="2 3" key="1">
    <citation type="submission" date="2017-06" db="EMBL/GenBank/DDBJ databases">
        <title>Genome sequence of Acetobacter pasteurianus subsp. pasteurianus strain SRCM101468.</title>
        <authorList>
            <person name="Cho S.H."/>
        </authorList>
    </citation>
    <scope>NUCLEOTIDE SEQUENCE [LARGE SCALE GENOMIC DNA]</scope>
    <source>
        <strain evidence="2 3">SRCM101468</strain>
    </source>
</reference>
<gene>
    <name evidence="2" type="ORF">S101468_02695</name>
</gene>
<dbReference type="Proteomes" id="UP000196816">
    <property type="component" value="Chromosome"/>
</dbReference>
<feature type="transmembrane region" description="Helical" evidence="1">
    <location>
        <begin position="45"/>
        <end position="77"/>
    </location>
</feature>
<evidence type="ECO:0000256" key="1">
    <source>
        <dbReference type="SAM" id="Phobius"/>
    </source>
</evidence>
<protein>
    <submittedName>
        <fullName evidence="2">Uncharacterized protein</fullName>
    </submittedName>
</protein>
<evidence type="ECO:0000313" key="3">
    <source>
        <dbReference type="Proteomes" id="UP000196816"/>
    </source>
</evidence>
<keyword evidence="1" id="KW-0472">Membrane</keyword>
<evidence type="ECO:0000313" key="2">
    <source>
        <dbReference type="EMBL" id="ASC06897.1"/>
    </source>
</evidence>
<name>A0AAC9SSU9_ACEPA</name>